<dbReference type="GO" id="GO:0005763">
    <property type="term" value="C:mitochondrial small ribosomal subunit"/>
    <property type="evidence" value="ECO:0007669"/>
    <property type="project" value="TreeGrafter"/>
</dbReference>
<evidence type="ECO:0000256" key="7">
    <source>
        <dbReference type="ARBA" id="ARBA00023274"/>
    </source>
</evidence>
<dbReference type="SMART" id="SM00363">
    <property type="entry name" value="S4"/>
    <property type="match status" value="1"/>
</dbReference>
<dbReference type="InterPro" id="IPR022801">
    <property type="entry name" value="Ribosomal_uS4"/>
</dbReference>
<evidence type="ECO:0000259" key="11">
    <source>
        <dbReference type="SMART" id="SM00363"/>
    </source>
</evidence>
<dbReference type="GO" id="GO:0042274">
    <property type="term" value="P:ribosomal small subunit biogenesis"/>
    <property type="evidence" value="ECO:0007669"/>
    <property type="project" value="TreeGrafter"/>
</dbReference>
<dbReference type="EMBL" id="CP014242">
    <property type="protein sequence ID" value="AMD19369.1"/>
    <property type="molecule type" value="Genomic_DNA"/>
</dbReference>
<comment type="subcellular location">
    <subcellularLocation>
        <location evidence="1">Mitochondrion</location>
    </subcellularLocation>
</comment>
<keyword evidence="6" id="KW-0496">Mitochondrion</keyword>
<dbReference type="InterPro" id="IPR002942">
    <property type="entry name" value="S4_RNA-bd"/>
</dbReference>
<dbReference type="Gene3D" id="3.10.290.10">
    <property type="entry name" value="RNA-binding S4 domain"/>
    <property type="match status" value="1"/>
</dbReference>
<feature type="domain" description="RNA-binding S4" evidence="11">
    <location>
        <begin position="103"/>
        <end position="166"/>
    </location>
</feature>
<dbReference type="GO" id="GO:0019843">
    <property type="term" value="F:rRNA binding"/>
    <property type="evidence" value="ECO:0007669"/>
    <property type="project" value="UniProtKB-KW"/>
</dbReference>
<dbReference type="Proteomes" id="UP000243052">
    <property type="component" value="Chromosome ii"/>
</dbReference>
<reference evidence="12 13" key="1">
    <citation type="submission" date="2016-01" db="EMBL/GenBank/DDBJ databases">
        <title>Genome sequence of the yeast Holleya sinecauda.</title>
        <authorList>
            <person name="Dietrich F.S."/>
        </authorList>
    </citation>
    <scope>NUCLEOTIDE SEQUENCE [LARGE SCALE GENOMIC DNA]</scope>
    <source>
        <strain evidence="12 13">ATCC 58844</strain>
    </source>
</reference>
<evidence type="ECO:0000256" key="2">
    <source>
        <dbReference type="ARBA" id="ARBA00007465"/>
    </source>
</evidence>
<keyword evidence="4 10" id="KW-0694">RNA-binding</keyword>
<protein>
    <recommendedName>
        <fullName evidence="9">Small ribosomal subunit protein uS4m</fullName>
    </recommendedName>
</protein>
<organism evidence="12 13">
    <name type="scientific">Eremothecium sinecaudum</name>
    <dbReference type="NCBI Taxonomy" id="45286"/>
    <lineage>
        <taxon>Eukaryota</taxon>
        <taxon>Fungi</taxon>
        <taxon>Dikarya</taxon>
        <taxon>Ascomycota</taxon>
        <taxon>Saccharomycotina</taxon>
        <taxon>Saccharomycetes</taxon>
        <taxon>Saccharomycetales</taxon>
        <taxon>Saccharomycetaceae</taxon>
        <taxon>Eremothecium</taxon>
    </lineage>
</organism>
<dbReference type="PROSITE" id="PS00632">
    <property type="entry name" value="RIBOSOMAL_S4"/>
    <property type="match status" value="1"/>
</dbReference>
<dbReference type="GeneID" id="28721658"/>
<evidence type="ECO:0000256" key="1">
    <source>
        <dbReference type="ARBA" id="ARBA00004173"/>
    </source>
</evidence>
<accession>A0A120K1G4</accession>
<comment type="similarity">
    <text evidence="2">Belongs to the universal ribosomal protein uS4 family.</text>
</comment>
<evidence type="ECO:0000313" key="12">
    <source>
        <dbReference type="EMBL" id="AMD19369.1"/>
    </source>
</evidence>
<dbReference type="InterPro" id="IPR018079">
    <property type="entry name" value="Ribosomal_uS4_CS"/>
</dbReference>
<keyword evidence="3 10" id="KW-0699">rRNA-binding</keyword>
<dbReference type="RefSeq" id="XP_017986365.1">
    <property type="nucleotide sequence ID" value="XM_018130876.1"/>
</dbReference>
<keyword evidence="13" id="KW-1185">Reference proteome</keyword>
<dbReference type="PANTHER" id="PTHR11831:SF4">
    <property type="entry name" value="SMALL RIBOSOMAL SUBUNIT PROTEIN US4M"/>
    <property type="match status" value="1"/>
</dbReference>
<dbReference type="AlphaFoldDB" id="A0A120K1G4"/>
<evidence type="ECO:0000256" key="5">
    <source>
        <dbReference type="ARBA" id="ARBA00022980"/>
    </source>
</evidence>
<gene>
    <name evidence="12" type="ORF">AW171_hschr21197</name>
</gene>
<dbReference type="CDD" id="cd00165">
    <property type="entry name" value="S4"/>
    <property type="match status" value="1"/>
</dbReference>
<evidence type="ECO:0000256" key="8">
    <source>
        <dbReference type="ARBA" id="ARBA00037226"/>
    </source>
</evidence>
<dbReference type="PROSITE" id="PS50889">
    <property type="entry name" value="S4"/>
    <property type="match status" value="1"/>
</dbReference>
<evidence type="ECO:0000256" key="4">
    <source>
        <dbReference type="ARBA" id="ARBA00022884"/>
    </source>
</evidence>
<evidence type="ECO:0000256" key="10">
    <source>
        <dbReference type="PROSITE-ProRule" id="PRU00182"/>
    </source>
</evidence>
<dbReference type="STRING" id="45286.A0A120K1G4"/>
<sequence length="473" mass="54298">MPRKAVLLNSLAKGRIRASFNKYNLFNLYKKPHIEFRSTTLFQQKWKSKQETRAYHGDHITESRWKSTFLPKLQSVAQLDASLQGENVEPTPILMQTYAVLEKRLDFAIFRAMFASSIRQARQFIIRGYVTVNGVKIVHPTYPLKPGDMFRVKSEKVLEALGAKKPSLKEALLIDKTQIRLWNKYVMAARHDPDNTWKAKIKELQRMDASNPEKLKFIEFMKHYNEILESEKLQTIKKSNITTTLTKVIETGEAAKESGDSKESDFQAAFYGDKSVGKAAMNVHKQLESLNVFQKFKGSPSSIASQILGSEKADNASDENKIIRRTVKQSMNEFQALFDGAIRKYYDNKKGNLQTCELPYDSEWAQKLPLHPQINVTELLQNPDKAVHAVNLPWQKGLYGRKESSKPYFTPWKPRPFLAPFAILPHHLEISFKSCSAIYLRDPVARPGHSEVISPFGLPVHQRAYMYYVRKGK</sequence>
<dbReference type="GO" id="GO:0003735">
    <property type="term" value="F:structural constituent of ribosome"/>
    <property type="evidence" value="ECO:0007669"/>
    <property type="project" value="TreeGrafter"/>
</dbReference>
<keyword evidence="7" id="KW-0687">Ribonucleoprotein</keyword>
<evidence type="ECO:0000256" key="9">
    <source>
        <dbReference type="ARBA" id="ARBA00071419"/>
    </source>
</evidence>
<evidence type="ECO:0000313" key="13">
    <source>
        <dbReference type="Proteomes" id="UP000243052"/>
    </source>
</evidence>
<evidence type="ECO:0000256" key="6">
    <source>
        <dbReference type="ARBA" id="ARBA00023128"/>
    </source>
</evidence>
<name>A0A120K1G4_9SACH</name>
<dbReference type="InterPro" id="IPR036986">
    <property type="entry name" value="S4_RNA-bd_sf"/>
</dbReference>
<proteinExistence type="inferred from homology"/>
<dbReference type="PANTHER" id="PTHR11831">
    <property type="entry name" value="30S 40S RIBOSOMAL PROTEIN"/>
    <property type="match status" value="1"/>
</dbReference>
<keyword evidence="5" id="KW-0689">Ribosomal protein</keyword>
<dbReference type="OrthoDB" id="3356781at2759"/>
<evidence type="ECO:0000256" key="3">
    <source>
        <dbReference type="ARBA" id="ARBA00022730"/>
    </source>
</evidence>
<dbReference type="FunFam" id="3.10.290.10:FF:000025">
    <property type="entry name" value="30S ribosomal subunit S4"/>
    <property type="match status" value="1"/>
</dbReference>
<dbReference type="SUPFAM" id="SSF55174">
    <property type="entry name" value="Alpha-L RNA-binding motif"/>
    <property type="match status" value="1"/>
</dbReference>
<dbReference type="Pfam" id="PF01479">
    <property type="entry name" value="S4"/>
    <property type="match status" value="1"/>
</dbReference>
<comment type="function">
    <text evidence="8">Component of the mitochondrial ribosome (mitoribosome), a dedicated translation machinery responsible for the synthesis of mitochondrial genome-encoded proteins, including at least some of the essential transmembrane subunits of the mitochondrial respiratory chain. The mitoribosomes are attached to the mitochondrial inner membrane and translation products are cotranslationally integrated into the membrane.</text>
</comment>